<evidence type="ECO:0000313" key="4">
    <source>
        <dbReference type="Proteomes" id="UP000241085"/>
    </source>
</evidence>
<comment type="caution">
    <text evidence="3">The sequence shown here is derived from an EMBL/GenBank/DDBJ whole genome shotgun (WGS) entry which is preliminary data.</text>
</comment>
<dbReference type="Proteomes" id="UP000241085">
    <property type="component" value="Unassembled WGS sequence"/>
</dbReference>
<keyword evidence="4" id="KW-1185">Reference proteome</keyword>
<dbReference type="EMBL" id="PZPL01000001">
    <property type="protein sequence ID" value="PTL73121.1"/>
    <property type="molecule type" value="Genomic_DNA"/>
</dbReference>
<evidence type="ECO:0000256" key="1">
    <source>
        <dbReference type="ARBA" id="ARBA00022763"/>
    </source>
</evidence>
<dbReference type="InterPro" id="IPR052520">
    <property type="entry name" value="ATL_DNA_repair"/>
</dbReference>
<organism evidence="3 4">
    <name type="scientific">Rathayibacter caricis DSM 15933</name>
    <dbReference type="NCBI Taxonomy" id="1328867"/>
    <lineage>
        <taxon>Bacteria</taxon>
        <taxon>Bacillati</taxon>
        <taxon>Actinomycetota</taxon>
        <taxon>Actinomycetes</taxon>
        <taxon>Micrococcales</taxon>
        <taxon>Microbacteriaceae</taxon>
        <taxon>Rathayibacter</taxon>
    </lineage>
</organism>
<dbReference type="Gene3D" id="1.10.10.10">
    <property type="entry name" value="Winged helix-like DNA-binding domain superfamily/Winged helix DNA-binding domain"/>
    <property type="match status" value="1"/>
</dbReference>
<dbReference type="InterPro" id="IPR014048">
    <property type="entry name" value="MethylDNA_cys_MeTrfase_DNA-bd"/>
</dbReference>
<dbReference type="PANTHER" id="PTHR42942:SF1">
    <property type="entry name" value="ALKYLTRANSFERASE-LIKE PROTEIN 1"/>
    <property type="match status" value="1"/>
</dbReference>
<dbReference type="GO" id="GO:0003824">
    <property type="term" value="F:catalytic activity"/>
    <property type="evidence" value="ECO:0007669"/>
    <property type="project" value="InterPro"/>
</dbReference>
<keyword evidence="1" id="KW-0227">DNA damage</keyword>
<gene>
    <name evidence="3" type="ORF">C1I63_09840</name>
</gene>
<evidence type="ECO:0000259" key="2">
    <source>
        <dbReference type="Pfam" id="PF01035"/>
    </source>
</evidence>
<dbReference type="InterPro" id="IPR036217">
    <property type="entry name" value="MethylDNA_cys_MeTrfase_DNAb"/>
</dbReference>
<dbReference type="GO" id="GO:0003677">
    <property type="term" value="F:DNA binding"/>
    <property type="evidence" value="ECO:0007669"/>
    <property type="project" value="UniProtKB-KW"/>
</dbReference>
<evidence type="ECO:0000313" key="3">
    <source>
        <dbReference type="EMBL" id="PTL73121.1"/>
    </source>
</evidence>
<dbReference type="CDD" id="cd06445">
    <property type="entry name" value="ATase"/>
    <property type="match status" value="1"/>
</dbReference>
<dbReference type="Pfam" id="PF01035">
    <property type="entry name" value="DNA_binding_1"/>
    <property type="match status" value="1"/>
</dbReference>
<accession>A0A2T4UUD9</accession>
<sequence length="118" mass="12422">MDPGAGGAPDFVTAVLAVVDSIPRGHVMAYGDVAAVLGTRAARAVGTVMARYGSDTAWWRVVRSGGAPPIGYEDRARAEYEREGTPLVETPSGYRVDVRIARWSGPPADAWTHEPAGA</sequence>
<dbReference type="InterPro" id="IPR036388">
    <property type="entry name" value="WH-like_DNA-bd_sf"/>
</dbReference>
<feature type="domain" description="Methylated-DNA-[protein]-cysteine S-methyltransferase DNA binding" evidence="2">
    <location>
        <begin position="11"/>
        <end position="68"/>
    </location>
</feature>
<dbReference type="PANTHER" id="PTHR42942">
    <property type="entry name" value="6-O-METHYLGUANINE DNA METHYLTRANSFERASE"/>
    <property type="match status" value="1"/>
</dbReference>
<protein>
    <submittedName>
        <fullName evidence="3">DNA-binding protein</fullName>
    </submittedName>
</protein>
<keyword evidence="3" id="KW-0238">DNA-binding</keyword>
<reference evidence="3 4" key="1">
    <citation type="submission" date="2018-03" db="EMBL/GenBank/DDBJ databases">
        <title>Bacteriophage NCPPB3778 and a type I-E CRISPR drive the evolution of the US Biological Select Agent, Rathayibacter toxicus.</title>
        <authorList>
            <person name="Davis E.W.II."/>
            <person name="Tabima J.F."/>
            <person name="Weisberg A.J."/>
            <person name="Dantas Lopes L."/>
            <person name="Wiseman M.S."/>
            <person name="Wiseman M.S."/>
            <person name="Pupko T."/>
            <person name="Belcher M.S."/>
            <person name="Sechler A.J."/>
            <person name="Tancos M.A."/>
            <person name="Schroeder B.K."/>
            <person name="Murray T.D."/>
            <person name="Luster D.G."/>
            <person name="Schneider W.L."/>
            <person name="Rogers E."/>
            <person name="Andreote F.D."/>
            <person name="Grunwald N.J."/>
            <person name="Putnam M.L."/>
            <person name="Chang J.H."/>
        </authorList>
    </citation>
    <scope>NUCLEOTIDE SEQUENCE [LARGE SCALE GENOMIC DNA]</scope>
    <source>
        <strain evidence="3 4">DSM 15933</strain>
    </source>
</reference>
<name>A0A2T4UUD9_9MICO</name>
<dbReference type="GO" id="GO:0006281">
    <property type="term" value="P:DNA repair"/>
    <property type="evidence" value="ECO:0007669"/>
    <property type="project" value="InterPro"/>
</dbReference>
<dbReference type="AlphaFoldDB" id="A0A2T4UUD9"/>
<proteinExistence type="predicted"/>
<dbReference type="SUPFAM" id="SSF46767">
    <property type="entry name" value="Methylated DNA-protein cysteine methyltransferase, C-terminal domain"/>
    <property type="match status" value="1"/>
</dbReference>